<organism evidence="2 3">
    <name type="scientific">Mytilus coruscus</name>
    <name type="common">Sea mussel</name>
    <dbReference type="NCBI Taxonomy" id="42192"/>
    <lineage>
        <taxon>Eukaryota</taxon>
        <taxon>Metazoa</taxon>
        <taxon>Spiralia</taxon>
        <taxon>Lophotrochozoa</taxon>
        <taxon>Mollusca</taxon>
        <taxon>Bivalvia</taxon>
        <taxon>Autobranchia</taxon>
        <taxon>Pteriomorphia</taxon>
        <taxon>Mytilida</taxon>
        <taxon>Mytiloidea</taxon>
        <taxon>Mytilidae</taxon>
        <taxon>Mytilinae</taxon>
        <taxon>Mytilus</taxon>
    </lineage>
</organism>
<name>A0A6J8E948_MYTCO</name>
<evidence type="ECO:0000313" key="3">
    <source>
        <dbReference type="Proteomes" id="UP000507470"/>
    </source>
</evidence>
<evidence type="ECO:0000256" key="1">
    <source>
        <dbReference type="SAM" id="SignalP"/>
    </source>
</evidence>
<sequence>MSPLKLRKFRLELFLHLFYSLLNELLPGLANNDGLDEGNGNVKPRLRRNIPPLQRCINDINVWITLDLELEEFHDIVLSAYSMVYLLATNIAQLDKRFEHNNVIGVGSAFDGTKVKELNEMDCVLHVNLPSDSTILVAGDDPCRAHILIDEGSKNQWKDMCDFSGYLSDNLLIPFKVLSVLKSLLIKAIEEINSNKD</sequence>
<keyword evidence="1" id="KW-0732">Signal</keyword>
<feature type="chain" id="PRO_5026984327" evidence="1">
    <location>
        <begin position="31"/>
        <end position="197"/>
    </location>
</feature>
<protein>
    <submittedName>
        <fullName evidence="2">Uncharacterized protein</fullName>
    </submittedName>
</protein>
<feature type="signal peptide" evidence="1">
    <location>
        <begin position="1"/>
        <end position="30"/>
    </location>
</feature>
<proteinExistence type="predicted"/>
<dbReference type="Proteomes" id="UP000507470">
    <property type="component" value="Unassembled WGS sequence"/>
</dbReference>
<dbReference type="EMBL" id="CACVKT020008719">
    <property type="protein sequence ID" value="CAC5416877.1"/>
    <property type="molecule type" value="Genomic_DNA"/>
</dbReference>
<gene>
    <name evidence="2" type="ORF">MCOR_49450</name>
</gene>
<reference evidence="2 3" key="1">
    <citation type="submission" date="2020-06" db="EMBL/GenBank/DDBJ databases">
        <authorList>
            <person name="Li R."/>
            <person name="Bekaert M."/>
        </authorList>
    </citation>
    <scope>NUCLEOTIDE SEQUENCE [LARGE SCALE GENOMIC DNA]</scope>
    <source>
        <strain evidence="3">wild</strain>
    </source>
</reference>
<evidence type="ECO:0000313" key="2">
    <source>
        <dbReference type="EMBL" id="CAC5416877.1"/>
    </source>
</evidence>
<accession>A0A6J8E948</accession>
<dbReference type="AlphaFoldDB" id="A0A6J8E948"/>
<dbReference type="OrthoDB" id="5962679at2759"/>
<keyword evidence="3" id="KW-1185">Reference proteome</keyword>
<dbReference type="Gene3D" id="3.30.460.90">
    <property type="match status" value="1"/>
</dbReference>